<evidence type="ECO:0000256" key="1">
    <source>
        <dbReference type="ARBA" id="ARBA00004370"/>
    </source>
</evidence>
<feature type="domain" description="G-protein coupled receptors family 1 profile" evidence="6">
    <location>
        <begin position="67"/>
        <end position="316"/>
    </location>
</feature>
<dbReference type="PANTHER" id="PTHR23017">
    <property type="entry name" value="SERPENTINE RECEPTOR, CLASS X"/>
    <property type="match status" value="1"/>
</dbReference>
<feature type="transmembrane region" description="Helical" evidence="5">
    <location>
        <begin position="297"/>
        <end position="319"/>
    </location>
</feature>
<evidence type="ECO:0000256" key="5">
    <source>
        <dbReference type="SAM" id="Phobius"/>
    </source>
</evidence>
<reference evidence="8" key="1">
    <citation type="submission" date="2022-11" db="UniProtKB">
        <authorList>
            <consortium name="WormBaseParasite"/>
        </authorList>
    </citation>
    <scope>IDENTIFICATION</scope>
</reference>
<dbReference type="SUPFAM" id="SSF81321">
    <property type="entry name" value="Family A G protein-coupled receptor-like"/>
    <property type="match status" value="1"/>
</dbReference>
<dbReference type="InterPro" id="IPR019425">
    <property type="entry name" value="7TM_GPCR_serpentine_rcpt_Srt"/>
</dbReference>
<feature type="transmembrane region" description="Helical" evidence="5">
    <location>
        <begin position="54"/>
        <end position="74"/>
    </location>
</feature>
<feature type="transmembrane region" description="Helical" evidence="5">
    <location>
        <begin position="168"/>
        <end position="188"/>
    </location>
</feature>
<accession>A0A915L1K9</accession>
<dbReference type="Gene3D" id="1.20.1070.10">
    <property type="entry name" value="Rhodopsin 7-helix transmembrane proteins"/>
    <property type="match status" value="1"/>
</dbReference>
<dbReference type="GO" id="GO:0016020">
    <property type="term" value="C:membrane"/>
    <property type="evidence" value="ECO:0007669"/>
    <property type="project" value="UniProtKB-SubCell"/>
</dbReference>
<evidence type="ECO:0000256" key="2">
    <source>
        <dbReference type="ARBA" id="ARBA00022692"/>
    </source>
</evidence>
<dbReference type="InterPro" id="IPR017452">
    <property type="entry name" value="GPCR_Rhodpsn_7TM"/>
</dbReference>
<dbReference type="Proteomes" id="UP000887565">
    <property type="component" value="Unplaced"/>
</dbReference>
<feature type="transmembrane region" description="Helical" evidence="5">
    <location>
        <begin position="86"/>
        <end position="113"/>
    </location>
</feature>
<keyword evidence="2 5" id="KW-0812">Transmembrane</keyword>
<name>A0A915L1K9_ROMCU</name>
<proteinExistence type="predicted"/>
<dbReference type="Pfam" id="PF10321">
    <property type="entry name" value="7TM_GPCR_Srt"/>
    <property type="match status" value="1"/>
</dbReference>
<dbReference type="WBParaSite" id="nRc.2.0.1.t45044-RA">
    <property type="protein sequence ID" value="nRc.2.0.1.t45044-RA"/>
    <property type="gene ID" value="nRc.2.0.1.g45044"/>
</dbReference>
<evidence type="ECO:0000256" key="3">
    <source>
        <dbReference type="ARBA" id="ARBA00022989"/>
    </source>
</evidence>
<dbReference type="PROSITE" id="PS50262">
    <property type="entry name" value="G_PROTEIN_RECEP_F1_2"/>
    <property type="match status" value="1"/>
</dbReference>
<comment type="subcellular location">
    <subcellularLocation>
        <location evidence="1">Membrane</location>
    </subcellularLocation>
</comment>
<feature type="transmembrane region" description="Helical" evidence="5">
    <location>
        <begin position="264"/>
        <end position="285"/>
    </location>
</feature>
<feature type="transmembrane region" description="Helical" evidence="5">
    <location>
        <begin position="125"/>
        <end position="147"/>
    </location>
</feature>
<feature type="transmembrane region" description="Helical" evidence="5">
    <location>
        <begin position="221"/>
        <end position="243"/>
    </location>
</feature>
<keyword evidence="3 5" id="KW-1133">Transmembrane helix</keyword>
<sequence length="354" mass="40317">AALNPPDLGPKPEESGSGLFSAHRLKGQINQNRTSGANLTKISMSDRSAHINVAILYLIVGIAGFTANTVVMYIKTKYKKHYSNITYVFMIQLAAADNFVLSANALCGSLLLFFPQLNFWPVQRIFGFFSLYGWYVGSLFLCFVAFSRYISITRNEKVAVYFSPKIKTILIIFPWALCFAYYSSFLWYPGVLLVKWEEDKVSWDFNSSESYFGYILGWQNVANSMTCIIVQIIFNCSTLYWLRKTRNTVLSVDQTKNRRRETKLFAQCFINCCLFAGAFLLFMSLNTALGGIDSLTLYLTMSLVWMMHHCANPVIYFMINKQLRIDFAETFFGKKNQVSSTMNKPTSVNVNAIT</sequence>
<evidence type="ECO:0000259" key="6">
    <source>
        <dbReference type="PROSITE" id="PS50262"/>
    </source>
</evidence>
<evidence type="ECO:0000313" key="8">
    <source>
        <dbReference type="WBParaSite" id="nRc.2.0.1.t45044-RA"/>
    </source>
</evidence>
<dbReference type="InterPro" id="IPR000276">
    <property type="entry name" value="GPCR_Rhodpsn"/>
</dbReference>
<protein>
    <submittedName>
        <fullName evidence="8">G-protein coupled receptors family 1 profile domain-containing protein</fullName>
    </submittedName>
</protein>
<keyword evidence="4 5" id="KW-0472">Membrane</keyword>
<keyword evidence="7" id="KW-1185">Reference proteome</keyword>
<evidence type="ECO:0000313" key="7">
    <source>
        <dbReference type="Proteomes" id="UP000887565"/>
    </source>
</evidence>
<organism evidence="7 8">
    <name type="scientific">Romanomermis culicivorax</name>
    <name type="common">Nematode worm</name>
    <dbReference type="NCBI Taxonomy" id="13658"/>
    <lineage>
        <taxon>Eukaryota</taxon>
        <taxon>Metazoa</taxon>
        <taxon>Ecdysozoa</taxon>
        <taxon>Nematoda</taxon>
        <taxon>Enoplea</taxon>
        <taxon>Dorylaimia</taxon>
        <taxon>Mermithida</taxon>
        <taxon>Mermithoidea</taxon>
        <taxon>Mermithidae</taxon>
        <taxon>Romanomermis</taxon>
    </lineage>
</organism>
<evidence type="ECO:0000256" key="4">
    <source>
        <dbReference type="ARBA" id="ARBA00023136"/>
    </source>
</evidence>
<dbReference type="AlphaFoldDB" id="A0A915L1K9"/>
<dbReference type="PANTHER" id="PTHR23017:SF3">
    <property type="entry name" value="G-PROTEIN COUPLED RECEPTORS FAMILY 1 PROFILE DOMAIN-CONTAINING PROTEIN"/>
    <property type="match status" value="1"/>
</dbReference>
<dbReference type="GO" id="GO:0004930">
    <property type="term" value="F:G protein-coupled receptor activity"/>
    <property type="evidence" value="ECO:0007669"/>
    <property type="project" value="InterPro"/>
</dbReference>
<dbReference type="PRINTS" id="PR00237">
    <property type="entry name" value="GPCRRHODOPSN"/>
</dbReference>